<evidence type="ECO:0000313" key="1">
    <source>
        <dbReference type="EMBL" id="KFG74395.1"/>
    </source>
</evidence>
<dbReference type="GO" id="GO:0009306">
    <property type="term" value="P:protein secretion"/>
    <property type="evidence" value="ECO:0007669"/>
    <property type="project" value="InterPro"/>
</dbReference>
<evidence type="ECO:0000313" key="2">
    <source>
        <dbReference type="Proteomes" id="UP000029095"/>
    </source>
</evidence>
<proteinExistence type="predicted"/>
<dbReference type="RefSeq" id="WP_043381341.1">
    <property type="nucleotide sequence ID" value="NZ_KN039947.1"/>
</dbReference>
<dbReference type="Proteomes" id="UP000029095">
    <property type="component" value="Unassembled WGS sequence"/>
</dbReference>
<dbReference type="EMBL" id="JNFQ01000002">
    <property type="protein sequence ID" value="KFG74395.1"/>
    <property type="molecule type" value="Genomic_DNA"/>
</dbReference>
<comment type="caution">
    <text evidence="1">The sequence shown here is derived from an EMBL/GenBank/DDBJ whole genome shotgun (WGS) entry which is preliminary data.</text>
</comment>
<keyword evidence="2" id="KW-1185">Reference proteome</keyword>
<name>A0A086MZS7_9ACTN</name>
<dbReference type="InterPro" id="IPR022536">
    <property type="entry name" value="EspC"/>
</dbReference>
<evidence type="ECO:0008006" key="3">
    <source>
        <dbReference type="Google" id="ProtNLM"/>
    </source>
</evidence>
<reference evidence="1 2" key="1">
    <citation type="submission" date="2014-05" db="EMBL/GenBank/DDBJ databases">
        <title>Complete genome sequence of the Streptomyces mutabilis TRM45540.</title>
        <authorList>
            <person name="Luo X."/>
            <person name="Zhang L."/>
        </authorList>
    </citation>
    <scope>NUCLEOTIDE SEQUENCE [LARGE SCALE GENOMIC DNA]</scope>
    <source>
        <strain evidence="1 2">TRM45540</strain>
    </source>
</reference>
<dbReference type="HOGENOM" id="CLU_172312_0_1_11"/>
<accession>A0A086MZS7</accession>
<dbReference type="Gene3D" id="1.10.287.1060">
    <property type="entry name" value="ESAT-6-like"/>
    <property type="match status" value="1"/>
</dbReference>
<organism evidence="1 2">
    <name type="scientific">Streptomyces mutabilis</name>
    <dbReference type="NCBI Taxonomy" id="67332"/>
    <lineage>
        <taxon>Bacteria</taxon>
        <taxon>Bacillati</taxon>
        <taxon>Actinomycetota</taxon>
        <taxon>Actinomycetes</taxon>
        <taxon>Kitasatosporales</taxon>
        <taxon>Streptomycetaceae</taxon>
        <taxon>Streptomyces</taxon>
    </lineage>
</organism>
<dbReference type="Pfam" id="PF10824">
    <property type="entry name" value="T7SS_ESX_EspC"/>
    <property type="match status" value="1"/>
</dbReference>
<dbReference type="InterPro" id="IPR036689">
    <property type="entry name" value="ESAT-6-like_sf"/>
</dbReference>
<dbReference type="SUPFAM" id="SSF140453">
    <property type="entry name" value="EsxAB dimer-like"/>
    <property type="match status" value="1"/>
</dbReference>
<protein>
    <recommendedName>
        <fullName evidence="3">Excreted virulence factor EspC (Type VII ESX diderm)</fullName>
    </recommendedName>
</protein>
<sequence length="103" mass="11320">MGDHIKADLATIKKCSRDLGKIHSEFERNGNPAADYGHAVGHGGLKDAFAEFGDTWKKTRKKLMKELESLAEFTATAAKAYDQVDQELAKAIREAKAKGKSKK</sequence>
<dbReference type="AlphaFoldDB" id="A0A086MZS7"/>
<gene>
    <name evidence="1" type="ORF">FM21_26970</name>
</gene>
<dbReference type="STRING" id="1915400.FM21_26970"/>